<comment type="caution">
    <text evidence="1">The sequence shown here is derived from an EMBL/GenBank/DDBJ whole genome shotgun (WGS) entry which is preliminary data.</text>
</comment>
<sequence>MTKRFIYENELPKGYSILSIRSSSIREINGERNVVDEAESRKLIFDDTSYDYLVAESSASFSSTLDLLQIIANYLDAGLPLPKKLAAYMSTALKATVVEGRAELEENKGLADEVITNTVAATLAFGLNIKARNKRPLFSSEIFWEMYEEELCALTEKEWQECELLVEAVGDYLPDEQLSDYSRTFKEYDEARRRYSSEALRLAAREAGVSLKTAKRYLCAHKESVRNRSRDNYLVHALSSVLEEKDKSP</sequence>
<organism evidence="1 2">
    <name type="scientific">Gilvimarinus gilvus</name>
    <dbReference type="NCBI Taxonomy" id="3058038"/>
    <lineage>
        <taxon>Bacteria</taxon>
        <taxon>Pseudomonadati</taxon>
        <taxon>Pseudomonadota</taxon>
        <taxon>Gammaproteobacteria</taxon>
        <taxon>Cellvibrionales</taxon>
        <taxon>Cellvibrionaceae</taxon>
        <taxon>Gilvimarinus</taxon>
    </lineage>
</organism>
<accession>A0ABU4RYH7</accession>
<name>A0ABU4RYH7_9GAMM</name>
<dbReference type="EMBL" id="JAXAFO010000006">
    <property type="protein sequence ID" value="MDX6848678.1"/>
    <property type="molecule type" value="Genomic_DNA"/>
</dbReference>
<evidence type="ECO:0000313" key="1">
    <source>
        <dbReference type="EMBL" id="MDX6848678.1"/>
    </source>
</evidence>
<dbReference type="RefSeq" id="WP_302724119.1">
    <property type="nucleotide sequence ID" value="NZ_JAULRU010000731.1"/>
</dbReference>
<proteinExistence type="predicted"/>
<protein>
    <submittedName>
        <fullName evidence="1">Uncharacterized protein</fullName>
    </submittedName>
</protein>
<keyword evidence="2" id="KW-1185">Reference proteome</keyword>
<reference evidence="1 2" key="1">
    <citation type="submission" date="2023-11" db="EMBL/GenBank/DDBJ databases">
        <title>Gilvimarinus fulvus sp. nov., isolated from the surface of Kelp.</title>
        <authorList>
            <person name="Sun Y.Y."/>
            <person name="Gong Y."/>
            <person name="Du Z.J."/>
        </authorList>
    </citation>
    <scope>NUCLEOTIDE SEQUENCE [LARGE SCALE GENOMIC DNA]</scope>
    <source>
        <strain evidence="1 2">SDUM040013</strain>
    </source>
</reference>
<evidence type="ECO:0000313" key="2">
    <source>
        <dbReference type="Proteomes" id="UP001273505"/>
    </source>
</evidence>
<dbReference type="Proteomes" id="UP001273505">
    <property type="component" value="Unassembled WGS sequence"/>
</dbReference>
<gene>
    <name evidence="1" type="ORF">SCD92_04855</name>
</gene>